<accession>A0AAN7VMY4</accession>
<evidence type="ECO:0000256" key="2">
    <source>
        <dbReference type="SAM" id="MobiDB-lite"/>
    </source>
</evidence>
<organism evidence="3 4">
    <name type="scientific">Elasticomyces elasticus</name>
    <dbReference type="NCBI Taxonomy" id="574655"/>
    <lineage>
        <taxon>Eukaryota</taxon>
        <taxon>Fungi</taxon>
        <taxon>Dikarya</taxon>
        <taxon>Ascomycota</taxon>
        <taxon>Pezizomycotina</taxon>
        <taxon>Dothideomycetes</taxon>
        <taxon>Dothideomycetidae</taxon>
        <taxon>Mycosphaerellales</taxon>
        <taxon>Teratosphaeriaceae</taxon>
        <taxon>Elasticomyces</taxon>
    </lineage>
</organism>
<feature type="compositionally biased region" description="Basic and acidic residues" evidence="2">
    <location>
        <begin position="533"/>
        <end position="546"/>
    </location>
</feature>
<feature type="region of interest" description="Disordered" evidence="2">
    <location>
        <begin position="790"/>
        <end position="816"/>
    </location>
</feature>
<keyword evidence="1" id="KW-0175">Coiled coil</keyword>
<proteinExistence type="predicted"/>
<name>A0AAN7VMY4_9PEZI</name>
<sequence>MAEMYELLLAEIDRVVNSPYPTQLKSLRDVVCTKCSGLEIERSLQARPCQVERLAVLLLEGLRQWPYVLEIITKLSYHTPMRDALLREEPTLLPVLLEQATLHDGVHPKYTAAAVAMLAHPLPDHYALPATAQTLFLRLVEAAAEVPSAEALKPVFSLLQGTSTLLVGLLSNDTLSRLEDQLDAILRSNYNRTGHDSGDPLRTLHCLAIMHLIALPTDDERIWSNSLYQTQYLLASTQANTAAWSPVEMQKYFNDTKAPKTLQLVVLQVMWACQASSESFDDRLATLKLANVLMNAVPTELKDAWCSSNNAVVQRLQQKALACHQSKELQLHAYALVCQLCKPVSLQCSVVESIRHALAGPHTFAVVSYSGLEAHWSHCMWEIMDGSTVEKFLENVLDILGRANPVEMVESAHSLASAMQQLARLSLAKSDIAEAARAVLSTSSTTRQLQALLPLPNQTAATRSCEQGIVCPSIWLAARNHILHELCSLLLKSAFNTQHPEDPVPSSSVSLLLEIHAVSANPAPLCSHHRQHEHQQHRLTLRDHESTPSAHGLSDDWRGALEAYLVSEARSSHDVLRRLFAQACQELESRCETVEQPLAEERNQRLCLQNQHDQLQEAYNELEAQAIDRRLHYQAVETEQESCLKKLDAVQEETVVVREKLHSMELMHETELHKAHVRLAELKQAKETAELQYATALSKLEEDLEELREQHREAQADLQKREGQAEQLNNELRISEAACETLQTQVDRLSQALQDKAANMQHLESTNNEAMAETARLEAALRSVQDELSQERQNHERNVQHVKEQSRQNAEAANASHNDAIDRMAATHGEEVADLQGQIAEGEDQVKRLQRKCRQKDDQIAEANAMRSNLLAALGGGAQSLAQPNLPHRTRSSLRTQIEPTQADATPTTPSFALDMDSQAFDGRASFASNDSSSHSRNGPTPKRAKPRKSIKITSPAKPRMSMTTRTVKSTVKRRPLGVMNANTSPRKDGVKTPSRGQVKAGADEFDDSMIDGDELHSMKGTGGMGDDTEV</sequence>
<dbReference type="Proteomes" id="UP001310594">
    <property type="component" value="Unassembled WGS sequence"/>
</dbReference>
<evidence type="ECO:0000256" key="1">
    <source>
        <dbReference type="SAM" id="Coils"/>
    </source>
</evidence>
<feature type="compositionally biased region" description="Polar residues" evidence="2">
    <location>
        <begin position="893"/>
        <end position="911"/>
    </location>
</feature>
<feature type="region of interest" description="Disordered" evidence="2">
    <location>
        <begin position="880"/>
        <end position="1031"/>
    </location>
</feature>
<dbReference type="EMBL" id="JAVRQU010000020">
    <property type="protein sequence ID" value="KAK5691939.1"/>
    <property type="molecule type" value="Genomic_DNA"/>
</dbReference>
<feature type="compositionally biased region" description="Basic and acidic residues" evidence="2">
    <location>
        <begin position="790"/>
        <end position="806"/>
    </location>
</feature>
<feature type="compositionally biased region" description="Gly residues" evidence="2">
    <location>
        <begin position="1021"/>
        <end position="1031"/>
    </location>
</feature>
<gene>
    <name evidence="3" type="ORF">LTR97_011110</name>
</gene>
<protein>
    <submittedName>
        <fullName evidence="3">Uncharacterized protein</fullName>
    </submittedName>
</protein>
<feature type="compositionally biased region" description="Polar residues" evidence="2">
    <location>
        <begin position="807"/>
        <end position="816"/>
    </location>
</feature>
<evidence type="ECO:0000313" key="4">
    <source>
        <dbReference type="Proteomes" id="UP001310594"/>
    </source>
</evidence>
<comment type="caution">
    <text evidence="3">The sequence shown here is derived from an EMBL/GenBank/DDBJ whole genome shotgun (WGS) entry which is preliminary data.</text>
</comment>
<feature type="compositionally biased region" description="Low complexity" evidence="2">
    <location>
        <begin position="926"/>
        <end position="936"/>
    </location>
</feature>
<feature type="compositionally biased region" description="Acidic residues" evidence="2">
    <location>
        <begin position="1004"/>
        <end position="1013"/>
    </location>
</feature>
<feature type="region of interest" description="Disordered" evidence="2">
    <location>
        <begin position="531"/>
        <end position="553"/>
    </location>
</feature>
<reference evidence="3" key="1">
    <citation type="submission" date="2023-08" db="EMBL/GenBank/DDBJ databases">
        <title>Black Yeasts Isolated from many extreme environments.</title>
        <authorList>
            <person name="Coleine C."/>
            <person name="Stajich J.E."/>
            <person name="Selbmann L."/>
        </authorList>
    </citation>
    <scope>NUCLEOTIDE SEQUENCE</scope>
    <source>
        <strain evidence="3">CCFEE 5810</strain>
    </source>
</reference>
<feature type="compositionally biased region" description="Low complexity" evidence="2">
    <location>
        <begin position="960"/>
        <end position="970"/>
    </location>
</feature>
<dbReference type="AlphaFoldDB" id="A0AAN7VMY4"/>
<feature type="coiled-coil region" evidence="1">
    <location>
        <begin position="832"/>
        <end position="866"/>
    </location>
</feature>
<evidence type="ECO:0000313" key="3">
    <source>
        <dbReference type="EMBL" id="KAK5691939.1"/>
    </source>
</evidence>